<sequence length="220" mass="22993">MTTPQPPLNPYAATIVDDDAVASDEAVAIEKTCSTVKVCVDTTAMISLSGGFFAALVILFSMFSAWPVANLQTVITAIGSLLLGGVISFLIGAILALLAAIPVVTLGGWLISIQPNAREPWTPSGIRVFGSITGALSGFSCLGVPLLLAGAFQGLFVAIMPAAFAAGTVPLLLFRTVRHCRNTVRHYHDDRSGGGESQNFDFPPAPSPLPPVDFVSRKLP</sequence>
<evidence type="ECO:0000256" key="1">
    <source>
        <dbReference type="SAM" id="MobiDB-lite"/>
    </source>
</evidence>
<gene>
    <name evidence="3" type="ORF">Pla52o_18430</name>
</gene>
<organism evidence="3 4">
    <name type="scientific">Novipirellula galeiformis</name>
    <dbReference type="NCBI Taxonomy" id="2528004"/>
    <lineage>
        <taxon>Bacteria</taxon>
        <taxon>Pseudomonadati</taxon>
        <taxon>Planctomycetota</taxon>
        <taxon>Planctomycetia</taxon>
        <taxon>Pirellulales</taxon>
        <taxon>Pirellulaceae</taxon>
        <taxon>Novipirellula</taxon>
    </lineage>
</organism>
<dbReference type="RefSeq" id="WP_146594203.1">
    <property type="nucleotide sequence ID" value="NZ_SJPT01000003.1"/>
</dbReference>
<proteinExistence type="predicted"/>
<dbReference type="Proteomes" id="UP000316304">
    <property type="component" value="Unassembled WGS sequence"/>
</dbReference>
<keyword evidence="2" id="KW-0812">Transmembrane</keyword>
<accession>A0A5C6CGY3</accession>
<keyword evidence="4" id="KW-1185">Reference proteome</keyword>
<feature type="transmembrane region" description="Helical" evidence="2">
    <location>
        <begin position="86"/>
        <end position="113"/>
    </location>
</feature>
<feature type="transmembrane region" description="Helical" evidence="2">
    <location>
        <begin position="125"/>
        <end position="148"/>
    </location>
</feature>
<keyword evidence="2" id="KW-1133">Transmembrane helix</keyword>
<name>A0A5C6CGY3_9BACT</name>
<dbReference type="EMBL" id="SJPT01000003">
    <property type="protein sequence ID" value="TWU23920.1"/>
    <property type="molecule type" value="Genomic_DNA"/>
</dbReference>
<comment type="caution">
    <text evidence="3">The sequence shown here is derived from an EMBL/GenBank/DDBJ whole genome shotgun (WGS) entry which is preliminary data.</text>
</comment>
<reference evidence="3 4" key="1">
    <citation type="submission" date="2019-02" db="EMBL/GenBank/DDBJ databases">
        <title>Deep-cultivation of Planctomycetes and their phenomic and genomic characterization uncovers novel biology.</title>
        <authorList>
            <person name="Wiegand S."/>
            <person name="Jogler M."/>
            <person name="Boedeker C."/>
            <person name="Pinto D."/>
            <person name="Vollmers J."/>
            <person name="Rivas-Marin E."/>
            <person name="Kohn T."/>
            <person name="Peeters S.H."/>
            <person name="Heuer A."/>
            <person name="Rast P."/>
            <person name="Oberbeckmann S."/>
            <person name="Bunk B."/>
            <person name="Jeske O."/>
            <person name="Meyerdierks A."/>
            <person name="Storesund J.E."/>
            <person name="Kallscheuer N."/>
            <person name="Luecker S."/>
            <person name="Lage O.M."/>
            <person name="Pohl T."/>
            <person name="Merkel B.J."/>
            <person name="Hornburger P."/>
            <person name="Mueller R.-W."/>
            <person name="Bruemmer F."/>
            <person name="Labrenz M."/>
            <person name="Spormann A.M."/>
            <person name="Op Den Camp H."/>
            <person name="Overmann J."/>
            <person name="Amann R."/>
            <person name="Jetten M.S.M."/>
            <person name="Mascher T."/>
            <person name="Medema M.H."/>
            <person name="Devos D.P."/>
            <person name="Kaster A.-K."/>
            <person name="Ovreas L."/>
            <person name="Rohde M."/>
            <person name="Galperin M.Y."/>
            <person name="Jogler C."/>
        </authorList>
    </citation>
    <scope>NUCLEOTIDE SEQUENCE [LARGE SCALE GENOMIC DNA]</scope>
    <source>
        <strain evidence="3 4">Pla52o</strain>
    </source>
</reference>
<dbReference type="OrthoDB" id="284726at2"/>
<protein>
    <recommendedName>
        <fullName evidence="5">Transmembrane protein</fullName>
    </recommendedName>
</protein>
<feature type="region of interest" description="Disordered" evidence="1">
    <location>
        <begin position="188"/>
        <end position="220"/>
    </location>
</feature>
<evidence type="ECO:0000256" key="2">
    <source>
        <dbReference type="SAM" id="Phobius"/>
    </source>
</evidence>
<feature type="transmembrane region" description="Helical" evidence="2">
    <location>
        <begin position="154"/>
        <end position="174"/>
    </location>
</feature>
<evidence type="ECO:0000313" key="3">
    <source>
        <dbReference type="EMBL" id="TWU23920.1"/>
    </source>
</evidence>
<evidence type="ECO:0008006" key="5">
    <source>
        <dbReference type="Google" id="ProtNLM"/>
    </source>
</evidence>
<keyword evidence="2" id="KW-0472">Membrane</keyword>
<evidence type="ECO:0000313" key="4">
    <source>
        <dbReference type="Proteomes" id="UP000316304"/>
    </source>
</evidence>
<feature type="transmembrane region" description="Helical" evidence="2">
    <location>
        <begin position="44"/>
        <end position="66"/>
    </location>
</feature>
<dbReference type="AlphaFoldDB" id="A0A5C6CGY3"/>